<evidence type="ECO:0000256" key="1">
    <source>
        <dbReference type="ARBA" id="ARBA00001946"/>
    </source>
</evidence>
<dbReference type="InterPro" id="IPR050187">
    <property type="entry name" value="Lipid_Phosphate_FormReg"/>
</dbReference>
<dbReference type="InterPro" id="IPR005218">
    <property type="entry name" value="Diacylglycerol/lipid_kinase"/>
</dbReference>
<evidence type="ECO:0000256" key="8">
    <source>
        <dbReference type="ARBA" id="ARBA00022840"/>
    </source>
</evidence>
<dbReference type="InterPro" id="IPR001206">
    <property type="entry name" value="Diacylglycerol_kinase_cat_dom"/>
</dbReference>
<keyword evidence="11" id="KW-0594">Phospholipid biosynthesis</keyword>
<keyword evidence="8" id="KW-0067">ATP-binding</keyword>
<sequence length="293" mass="32122">MKKALLVVNPSSGGEKAPGFQKQALEKLKAYFDYVEVKETKKAGDATRFTKEAAQKQFDSVIVMGGDGTVNEGISGLAKEKHRPHFGFFPLGTVNDLARALEIPLDPAQAIAQFDPNHRRPLDIGQVNDSYFMNVVAIGAIPQAINDVAPDEKTRYGKMAYFINGFKELMNNQKYHFQVQLDGEVKEITSTTILIGLTNSIGGFESLLPNAKVDDGLLHLMYLKDSHFLNTVSAIPQLVGGVTEESNTLGYETFKEGVIKLSKGDLQINVDGDEGDSLPIRLSVLPSHLSVYY</sequence>
<dbReference type="PROSITE" id="PS50146">
    <property type="entry name" value="DAGK"/>
    <property type="match status" value="1"/>
</dbReference>
<dbReference type="OrthoDB" id="142078at2"/>
<evidence type="ECO:0000256" key="6">
    <source>
        <dbReference type="ARBA" id="ARBA00022741"/>
    </source>
</evidence>
<proteinExistence type="inferred from homology"/>
<keyword evidence="3" id="KW-0444">Lipid biosynthesis</keyword>
<evidence type="ECO:0000313" key="15">
    <source>
        <dbReference type="Proteomes" id="UP000249495"/>
    </source>
</evidence>
<dbReference type="EC" id="2.7.1.-" evidence="14"/>
<dbReference type="GO" id="GO:0005886">
    <property type="term" value="C:plasma membrane"/>
    <property type="evidence" value="ECO:0007669"/>
    <property type="project" value="TreeGrafter"/>
</dbReference>
<keyword evidence="4 14" id="KW-0808">Transferase</keyword>
<keyword evidence="6" id="KW-0547">Nucleotide-binding</keyword>
<dbReference type="Pfam" id="PF00781">
    <property type="entry name" value="DAGK_cat"/>
    <property type="match status" value="1"/>
</dbReference>
<name>A0A2X3Y2Q1_9STRE</name>
<dbReference type="KEGG" id="sfer:NCTC12278_01700"/>
<evidence type="ECO:0000256" key="5">
    <source>
        <dbReference type="ARBA" id="ARBA00022723"/>
    </source>
</evidence>
<accession>A0A2X3Y2Q1</accession>
<dbReference type="SMART" id="SM00046">
    <property type="entry name" value="DAGKc"/>
    <property type="match status" value="1"/>
</dbReference>
<evidence type="ECO:0000256" key="3">
    <source>
        <dbReference type="ARBA" id="ARBA00022516"/>
    </source>
</evidence>
<feature type="domain" description="DAGKc" evidence="13">
    <location>
        <begin position="1"/>
        <end position="131"/>
    </location>
</feature>
<dbReference type="NCBIfam" id="TIGR00147">
    <property type="entry name" value="YegS/Rv2252/BmrU family lipid kinase"/>
    <property type="match status" value="1"/>
</dbReference>
<comment type="cofactor">
    <cofactor evidence="1">
        <name>Mg(2+)</name>
        <dbReference type="ChEBI" id="CHEBI:18420"/>
    </cofactor>
</comment>
<dbReference type="PANTHER" id="PTHR12358:SF106">
    <property type="entry name" value="LIPID KINASE YEGS"/>
    <property type="match status" value="1"/>
</dbReference>
<dbReference type="PANTHER" id="PTHR12358">
    <property type="entry name" value="SPHINGOSINE KINASE"/>
    <property type="match status" value="1"/>
</dbReference>
<keyword evidence="5" id="KW-0479">Metal-binding</keyword>
<dbReference type="Proteomes" id="UP000249495">
    <property type="component" value="Chromosome 1"/>
</dbReference>
<protein>
    <submittedName>
        <fullName evidence="14">Transcriptional regulator</fullName>
        <ecNumber evidence="14">2.7.1.-</ecNumber>
    </submittedName>
</protein>
<keyword evidence="12" id="KW-1208">Phospholipid metabolism</keyword>
<evidence type="ECO:0000256" key="7">
    <source>
        <dbReference type="ARBA" id="ARBA00022777"/>
    </source>
</evidence>
<evidence type="ECO:0000256" key="12">
    <source>
        <dbReference type="ARBA" id="ARBA00023264"/>
    </source>
</evidence>
<keyword evidence="7" id="KW-0418">Kinase</keyword>
<evidence type="ECO:0000256" key="10">
    <source>
        <dbReference type="ARBA" id="ARBA00023098"/>
    </source>
</evidence>
<dbReference type="GO" id="GO:0046872">
    <property type="term" value="F:metal ion binding"/>
    <property type="evidence" value="ECO:0007669"/>
    <property type="project" value="UniProtKB-KW"/>
</dbReference>
<reference evidence="14 15" key="1">
    <citation type="submission" date="2018-06" db="EMBL/GenBank/DDBJ databases">
        <authorList>
            <consortium name="Pathogen Informatics"/>
            <person name="Doyle S."/>
        </authorList>
    </citation>
    <scope>NUCLEOTIDE SEQUENCE [LARGE SCALE GENOMIC DNA]</scope>
    <source>
        <strain evidence="14 15">NCTC12278</strain>
    </source>
</reference>
<dbReference type="STRING" id="1123303.GCA_000372425_01304"/>
<dbReference type="InterPro" id="IPR016064">
    <property type="entry name" value="NAD/diacylglycerol_kinase_sf"/>
</dbReference>
<dbReference type="EMBL" id="LS483343">
    <property type="protein sequence ID" value="SQF41102.1"/>
    <property type="molecule type" value="Genomic_DNA"/>
</dbReference>
<dbReference type="InterPro" id="IPR017438">
    <property type="entry name" value="ATP-NAD_kinase_N"/>
</dbReference>
<dbReference type="GO" id="GO:0005524">
    <property type="term" value="F:ATP binding"/>
    <property type="evidence" value="ECO:0007669"/>
    <property type="project" value="UniProtKB-KW"/>
</dbReference>
<keyword evidence="15" id="KW-1185">Reference proteome</keyword>
<dbReference type="Pfam" id="PF19279">
    <property type="entry name" value="YegS_C"/>
    <property type="match status" value="1"/>
</dbReference>
<dbReference type="Gene3D" id="2.60.200.40">
    <property type="match status" value="1"/>
</dbReference>
<keyword evidence="10" id="KW-0443">Lipid metabolism</keyword>
<evidence type="ECO:0000259" key="13">
    <source>
        <dbReference type="PROSITE" id="PS50146"/>
    </source>
</evidence>
<dbReference type="AlphaFoldDB" id="A0A2X3Y2Q1"/>
<keyword evidence="9" id="KW-0460">Magnesium</keyword>
<evidence type="ECO:0000256" key="9">
    <source>
        <dbReference type="ARBA" id="ARBA00022842"/>
    </source>
</evidence>
<gene>
    <name evidence="14" type="ORF">NCTC12278_01700</name>
</gene>
<dbReference type="RefSeq" id="WP_018030627.1">
    <property type="nucleotide sequence ID" value="NZ_LS483343.1"/>
</dbReference>
<dbReference type="GO" id="GO:0008654">
    <property type="term" value="P:phospholipid biosynthetic process"/>
    <property type="evidence" value="ECO:0007669"/>
    <property type="project" value="UniProtKB-KW"/>
</dbReference>
<evidence type="ECO:0000256" key="2">
    <source>
        <dbReference type="ARBA" id="ARBA00005983"/>
    </source>
</evidence>
<dbReference type="InterPro" id="IPR045540">
    <property type="entry name" value="YegS/DAGK_C"/>
</dbReference>
<dbReference type="SUPFAM" id="SSF111331">
    <property type="entry name" value="NAD kinase/diacylglycerol kinase-like"/>
    <property type="match status" value="1"/>
</dbReference>
<comment type="similarity">
    <text evidence="2">Belongs to the diacylglycerol/lipid kinase family.</text>
</comment>
<evidence type="ECO:0000313" key="14">
    <source>
        <dbReference type="EMBL" id="SQF41102.1"/>
    </source>
</evidence>
<dbReference type="Gene3D" id="3.40.50.10330">
    <property type="entry name" value="Probable inorganic polyphosphate/atp-NAD kinase, domain 1"/>
    <property type="match status" value="1"/>
</dbReference>
<organism evidence="14 15">
    <name type="scientific">Streptococcus ferus</name>
    <dbReference type="NCBI Taxonomy" id="1345"/>
    <lineage>
        <taxon>Bacteria</taxon>
        <taxon>Bacillati</taxon>
        <taxon>Bacillota</taxon>
        <taxon>Bacilli</taxon>
        <taxon>Lactobacillales</taxon>
        <taxon>Streptococcaceae</taxon>
        <taxon>Streptococcus</taxon>
    </lineage>
</organism>
<dbReference type="GO" id="GO:0004143">
    <property type="term" value="F:ATP-dependent diacylglycerol kinase activity"/>
    <property type="evidence" value="ECO:0007669"/>
    <property type="project" value="TreeGrafter"/>
</dbReference>
<evidence type="ECO:0000256" key="11">
    <source>
        <dbReference type="ARBA" id="ARBA00023209"/>
    </source>
</evidence>
<evidence type="ECO:0000256" key="4">
    <source>
        <dbReference type="ARBA" id="ARBA00022679"/>
    </source>
</evidence>